<evidence type="ECO:0000313" key="9">
    <source>
        <dbReference type="Proteomes" id="UP000319298"/>
    </source>
</evidence>
<evidence type="ECO:0000256" key="4">
    <source>
        <dbReference type="ARBA" id="ARBA00023172"/>
    </source>
</evidence>
<dbReference type="RefSeq" id="WP_140479927.1">
    <property type="nucleotide sequence ID" value="NZ_CP041090.2"/>
</dbReference>
<feature type="domain" description="Core-binding (CB)" evidence="7">
    <location>
        <begin position="108"/>
        <end position="188"/>
    </location>
</feature>
<dbReference type="InterPro" id="IPR011010">
    <property type="entry name" value="DNA_brk_join_enz"/>
</dbReference>
<keyword evidence="3 5" id="KW-0238">DNA-binding</keyword>
<keyword evidence="2" id="KW-0229">DNA integration</keyword>
<dbReference type="Pfam" id="PF00589">
    <property type="entry name" value="Phage_integrase"/>
    <property type="match status" value="1"/>
</dbReference>
<dbReference type="CDD" id="cd00801">
    <property type="entry name" value="INT_P4_C"/>
    <property type="match status" value="1"/>
</dbReference>
<dbReference type="InterPro" id="IPR002104">
    <property type="entry name" value="Integrase_catalytic"/>
</dbReference>
<dbReference type="Pfam" id="PF22022">
    <property type="entry name" value="Phage_int_M"/>
    <property type="match status" value="1"/>
</dbReference>
<protein>
    <submittedName>
        <fullName evidence="8">Tyrosine-type recombinase/integrase</fullName>
    </submittedName>
</protein>
<evidence type="ECO:0000259" key="7">
    <source>
        <dbReference type="PROSITE" id="PS51900"/>
    </source>
</evidence>
<dbReference type="Proteomes" id="UP000319298">
    <property type="component" value="Chromosome"/>
</dbReference>
<evidence type="ECO:0000313" key="8">
    <source>
        <dbReference type="EMBL" id="QDF38277.1"/>
    </source>
</evidence>
<comment type="similarity">
    <text evidence="1">Belongs to the 'phage' integrase family.</text>
</comment>
<accession>A0ABX5W5M0</accession>
<dbReference type="PROSITE" id="PS51898">
    <property type="entry name" value="TYR_RECOMBINASE"/>
    <property type="match status" value="1"/>
</dbReference>
<gene>
    <name evidence="8" type="ORF">FJN17_12255</name>
</gene>
<dbReference type="Gene3D" id="3.30.160.390">
    <property type="entry name" value="Integrase, DNA-binding domain"/>
    <property type="match status" value="1"/>
</dbReference>
<reference evidence="9" key="1">
    <citation type="submission" date="2019-06" db="EMBL/GenBank/DDBJ databases">
        <title>Whole-Genome Sequence of Bradyrhizobium sp. 3 Strain 65S1MB.</title>
        <authorList>
            <person name="Bromfield E.S.P."/>
            <person name="Cloutier S."/>
            <person name="Nguyen H.D.T."/>
        </authorList>
    </citation>
    <scope>NUCLEOTIDE SEQUENCE [LARGE SCALE GENOMIC DNA]</scope>
    <source>
        <strain evidence="9">65S1MB</strain>
    </source>
</reference>
<dbReference type="PANTHER" id="PTHR30629">
    <property type="entry name" value="PROPHAGE INTEGRASE"/>
    <property type="match status" value="1"/>
</dbReference>
<dbReference type="Gene3D" id="1.10.443.10">
    <property type="entry name" value="Intergrase catalytic core"/>
    <property type="match status" value="1"/>
</dbReference>
<dbReference type="InterPro" id="IPR050808">
    <property type="entry name" value="Phage_Integrase"/>
</dbReference>
<evidence type="ECO:0000256" key="3">
    <source>
        <dbReference type="ARBA" id="ARBA00023125"/>
    </source>
</evidence>
<dbReference type="Gene3D" id="1.10.150.130">
    <property type="match status" value="1"/>
</dbReference>
<evidence type="ECO:0000256" key="2">
    <source>
        <dbReference type="ARBA" id="ARBA00022908"/>
    </source>
</evidence>
<dbReference type="PROSITE" id="PS51900">
    <property type="entry name" value="CB"/>
    <property type="match status" value="1"/>
</dbReference>
<dbReference type="InterPro" id="IPR025166">
    <property type="entry name" value="Integrase_DNA_bind_dom"/>
</dbReference>
<dbReference type="InterPro" id="IPR053876">
    <property type="entry name" value="Phage_int_M"/>
</dbReference>
<dbReference type="Pfam" id="PF13356">
    <property type="entry name" value="Arm-DNA-bind_3"/>
    <property type="match status" value="1"/>
</dbReference>
<dbReference type="PANTHER" id="PTHR30629:SF2">
    <property type="entry name" value="PROPHAGE INTEGRASE INTS-RELATED"/>
    <property type="match status" value="1"/>
</dbReference>
<dbReference type="EMBL" id="CP041090">
    <property type="protein sequence ID" value="QDF38277.1"/>
    <property type="molecule type" value="Genomic_DNA"/>
</dbReference>
<name>A0ABX5W5M0_9BRAD</name>
<dbReference type="InterPro" id="IPR044068">
    <property type="entry name" value="CB"/>
</dbReference>
<evidence type="ECO:0000259" key="6">
    <source>
        <dbReference type="PROSITE" id="PS51898"/>
    </source>
</evidence>
<dbReference type="InterPro" id="IPR010998">
    <property type="entry name" value="Integrase_recombinase_N"/>
</dbReference>
<evidence type="ECO:0000256" key="1">
    <source>
        <dbReference type="ARBA" id="ARBA00008857"/>
    </source>
</evidence>
<organism evidence="8 9">
    <name type="scientific">Bradyrhizobium symbiodeficiens</name>
    <dbReference type="NCBI Taxonomy" id="1404367"/>
    <lineage>
        <taxon>Bacteria</taxon>
        <taxon>Pseudomonadati</taxon>
        <taxon>Pseudomonadota</taxon>
        <taxon>Alphaproteobacteria</taxon>
        <taxon>Hyphomicrobiales</taxon>
        <taxon>Nitrobacteraceae</taxon>
        <taxon>Bradyrhizobium</taxon>
    </lineage>
</organism>
<dbReference type="SUPFAM" id="SSF56349">
    <property type="entry name" value="DNA breaking-rejoining enzymes"/>
    <property type="match status" value="1"/>
</dbReference>
<reference evidence="8 9" key="2">
    <citation type="journal article" date="2020" name="Int. J. Syst. Evol. Microbiol.">
        <title>Description and complete genome sequences of Bradyrhizobium symbiodeficiens sp. nov., a non-symbiotic bacterium associated with legumes native to Canada.</title>
        <authorList>
            <person name="Bromfield E.S.P."/>
            <person name="Cloutier S."/>
            <person name="Nguyen H.D.T."/>
        </authorList>
    </citation>
    <scope>NUCLEOTIDE SEQUENCE [LARGE SCALE GENOMIC DNA]</scope>
    <source>
        <strain evidence="8 9">65S1MB</strain>
    </source>
</reference>
<proteinExistence type="inferred from homology"/>
<feature type="domain" description="Tyr recombinase" evidence="6">
    <location>
        <begin position="210"/>
        <end position="388"/>
    </location>
</feature>
<evidence type="ECO:0000256" key="5">
    <source>
        <dbReference type="PROSITE-ProRule" id="PRU01248"/>
    </source>
</evidence>
<keyword evidence="4" id="KW-0233">DNA recombination</keyword>
<dbReference type="InterPro" id="IPR038488">
    <property type="entry name" value="Integrase_DNA-bd_sf"/>
</dbReference>
<keyword evidence="9" id="KW-1185">Reference proteome</keyword>
<sequence length="401" mass="45295">MLKISDDRIRFTDVYVRRLSLPPGKADHIAWDPDLPGFGVRLRTGKASYVVQYRVGIEQRRKSLGDVRKVNLEDARGNARKRFAQIELGIDPDAEEEKRRVDQASDAQTFEKAVELYLEAQKPRVRPNTYIAEERYLRRHCQPIQRKPVSKVSFEEIATLLRALVRDHGPTSAARARGALLAFFSWCMRQGLAKANPVIGTENPIRGKEPRDRVLNDDEIRIIWRNCLDDDFGKIVRLLLLTACRRDEIGGLRWDEIELATGKLMLPRERTKAKRAHELPLVPTALEIVQSIARRNSRDTLFGGGANGFNAWSYNTLALSARITAAEGKALAPWRLHDLRRTVRTRMGKLGVLPHVAELVLNHAGHKSGIGGVYDHHDYGPEIADALRKWEAHLLGIVGAS</sequence>
<dbReference type="InterPro" id="IPR013762">
    <property type="entry name" value="Integrase-like_cat_sf"/>
</dbReference>